<evidence type="ECO:0000259" key="2">
    <source>
        <dbReference type="Pfam" id="PF03281"/>
    </source>
</evidence>
<feature type="domain" description="Mab-21-like nucleotidyltransferase" evidence="2">
    <location>
        <begin position="115"/>
        <end position="278"/>
    </location>
</feature>
<accession>A0AAE0T032</accession>
<evidence type="ECO:0008006" key="6">
    <source>
        <dbReference type="Google" id="ProtNLM"/>
    </source>
</evidence>
<comment type="similarity">
    <text evidence="1">Belongs to the mab-21 family.</text>
</comment>
<evidence type="ECO:0000313" key="5">
    <source>
        <dbReference type="Proteomes" id="UP001195483"/>
    </source>
</evidence>
<sequence length="756" mass="87422">MAAMDKGDLNSECARKLRSVSNKFSYEMQDINYIRPVHLTVYSYLDRVIFLLDQDVAIIFGSVGEGIQYPYIICQDRDVDVIRIYPRTRAVQDASERDLYDRQTYVYLIESNENVCPPGYCVLRMLNDGSSPKLQLFHVYKELYGEKYILSSASRAVARVQIIINKDLNESVTLGDIFERGPSISSMVSGLEIRSTLINSFEINVNKIDYVSVIYCPKWPSCALEWVTRTRLYGWPSQQQISDIVRKGIYLAPVGSKQSEFQDIQWRYSFNEAEKTLVRSFNFTQVKCYILLKMLIREKVTPRFKDDVISSYHLKTLMFWAIEQTNPQLWVSCNLVELVFRVLHTLFLRVRNLFCSSYFIPDENIFAGKVTPTNMESVSHILSNIISEGWVALTRLSYFARDVDFIQRLYQDNDMAYAEENTMEQNITMSRVAEFCFYKLKLNSMLKYLNVACSCNINETDKIDANFNEVIYELLLEIQLSGDNIDEEILRSCIAFVRCSYGTHLLSLALCPRVESTENEMRKKLGIVYTHHSYKSNQVDCQAKHANYTYITGDFHSTIAIARTLLNRYAKFPLHPPSVLGNMLASYQCYEQVILNVLSNGINIENIFDNIYKGGCLIFLKNEIYALPDDARVEMFHVVGAGNNVQTECRLWFELSPFLYVAYLAFLVNVESGHQDNAEASLRIMESMCSTLPAEDNESSSLNLLGVCYLKMREPDKAMTTFCSSVRRKRNNAAVWHVARLLWRKLRNRWMETREK</sequence>
<dbReference type="Pfam" id="PF20266">
    <property type="entry name" value="Mab-21_C"/>
    <property type="match status" value="1"/>
</dbReference>
<proteinExistence type="inferred from homology"/>
<dbReference type="EMBL" id="JAEAOA010002336">
    <property type="protein sequence ID" value="KAK3601266.1"/>
    <property type="molecule type" value="Genomic_DNA"/>
</dbReference>
<dbReference type="PANTHER" id="PTHR10656">
    <property type="entry name" value="CELL FATE DETERMINING PROTEIN MAB21-RELATED"/>
    <property type="match status" value="1"/>
</dbReference>
<evidence type="ECO:0000313" key="4">
    <source>
        <dbReference type="EMBL" id="KAK3601266.1"/>
    </source>
</evidence>
<dbReference type="InterPro" id="IPR024810">
    <property type="entry name" value="MAB21L/cGLR"/>
</dbReference>
<feature type="domain" description="Mab-21-like HhH/H2TH-like" evidence="3">
    <location>
        <begin position="287"/>
        <end position="380"/>
    </location>
</feature>
<organism evidence="4 5">
    <name type="scientific">Potamilus streckersoni</name>
    <dbReference type="NCBI Taxonomy" id="2493646"/>
    <lineage>
        <taxon>Eukaryota</taxon>
        <taxon>Metazoa</taxon>
        <taxon>Spiralia</taxon>
        <taxon>Lophotrochozoa</taxon>
        <taxon>Mollusca</taxon>
        <taxon>Bivalvia</taxon>
        <taxon>Autobranchia</taxon>
        <taxon>Heteroconchia</taxon>
        <taxon>Palaeoheterodonta</taxon>
        <taxon>Unionida</taxon>
        <taxon>Unionoidea</taxon>
        <taxon>Unionidae</taxon>
        <taxon>Ambleminae</taxon>
        <taxon>Lampsilini</taxon>
        <taxon>Potamilus</taxon>
    </lineage>
</organism>
<comment type="caution">
    <text evidence="4">The sequence shown here is derived from an EMBL/GenBank/DDBJ whole genome shotgun (WGS) entry which is preliminary data.</text>
</comment>
<dbReference type="InterPro" id="IPR046903">
    <property type="entry name" value="Mab-21-like_nuc_Trfase"/>
</dbReference>
<evidence type="ECO:0000259" key="3">
    <source>
        <dbReference type="Pfam" id="PF20266"/>
    </source>
</evidence>
<protein>
    <recommendedName>
        <fullName evidence="6">Mab-21-like HhH/H2TH-like domain-containing protein</fullName>
    </recommendedName>
</protein>
<dbReference type="SMART" id="SM01265">
    <property type="entry name" value="Mab-21"/>
    <property type="match status" value="1"/>
</dbReference>
<dbReference type="Gene3D" id="1.10.1410.40">
    <property type="match status" value="1"/>
</dbReference>
<reference evidence="4" key="1">
    <citation type="journal article" date="2021" name="Genome Biol. Evol.">
        <title>A High-Quality Reference Genome for a Parasitic Bivalve with Doubly Uniparental Inheritance (Bivalvia: Unionida).</title>
        <authorList>
            <person name="Smith C.H."/>
        </authorList>
    </citation>
    <scope>NUCLEOTIDE SEQUENCE</scope>
    <source>
        <strain evidence="4">CHS0354</strain>
    </source>
</reference>
<evidence type="ECO:0000256" key="1">
    <source>
        <dbReference type="ARBA" id="ARBA00008307"/>
    </source>
</evidence>
<dbReference type="Pfam" id="PF03281">
    <property type="entry name" value="Mab-21"/>
    <property type="match status" value="1"/>
</dbReference>
<name>A0AAE0T032_9BIVA</name>
<keyword evidence="5" id="KW-1185">Reference proteome</keyword>
<reference evidence="4" key="2">
    <citation type="journal article" date="2021" name="Genome Biol. Evol.">
        <title>Developing a high-quality reference genome for a parasitic bivalve with doubly uniparental inheritance (Bivalvia: Unionida).</title>
        <authorList>
            <person name="Smith C.H."/>
        </authorList>
    </citation>
    <scope>NUCLEOTIDE SEQUENCE</scope>
    <source>
        <strain evidence="4">CHS0354</strain>
        <tissue evidence="4">Mantle</tissue>
    </source>
</reference>
<gene>
    <name evidence="4" type="ORF">CHS0354_040446</name>
</gene>
<reference evidence="4" key="3">
    <citation type="submission" date="2023-05" db="EMBL/GenBank/DDBJ databases">
        <authorList>
            <person name="Smith C.H."/>
        </authorList>
    </citation>
    <scope>NUCLEOTIDE SEQUENCE</scope>
    <source>
        <strain evidence="4">CHS0354</strain>
        <tissue evidence="4">Mantle</tissue>
    </source>
</reference>
<dbReference type="AlphaFoldDB" id="A0AAE0T032"/>
<dbReference type="InterPro" id="IPR046906">
    <property type="entry name" value="Mab-21_HhH/H2TH-like"/>
</dbReference>
<dbReference type="Proteomes" id="UP001195483">
    <property type="component" value="Unassembled WGS sequence"/>
</dbReference>
<dbReference type="PANTHER" id="PTHR10656:SF69">
    <property type="entry name" value="MAB-21-LIKE HHH_H2TH-LIKE DOMAIN-CONTAINING PROTEIN"/>
    <property type="match status" value="1"/>
</dbReference>